<dbReference type="AlphaFoldDB" id="M2RAH7"/>
<sequence length="144" mass="15897">MPDRYIWGSIGESLVGGVARECDRSRADGRRDPPLFVEINKRKCRAVYRFFISWNILTHCFDSVRAQSRIQDISTHSPQEPPRSLPAATPALPRAAACHARAHLDSSGARDADRPSVETLGLQRITTGAGQPALDDKVCCISQR</sequence>
<dbReference type="HOGENOM" id="CLU_1796232_0_0_1"/>
<name>M2RAH7_CERS8</name>
<keyword evidence="2" id="KW-1185">Reference proteome</keyword>
<evidence type="ECO:0000313" key="1">
    <source>
        <dbReference type="EMBL" id="EMD41410.1"/>
    </source>
</evidence>
<dbReference type="EMBL" id="KB445791">
    <property type="protein sequence ID" value="EMD41410.1"/>
    <property type="molecule type" value="Genomic_DNA"/>
</dbReference>
<protein>
    <submittedName>
        <fullName evidence="1">Uncharacterized protein</fullName>
    </submittedName>
</protein>
<organism evidence="1 2">
    <name type="scientific">Ceriporiopsis subvermispora (strain B)</name>
    <name type="common">White-rot fungus</name>
    <name type="synonym">Gelatoporia subvermispora</name>
    <dbReference type="NCBI Taxonomy" id="914234"/>
    <lineage>
        <taxon>Eukaryota</taxon>
        <taxon>Fungi</taxon>
        <taxon>Dikarya</taxon>
        <taxon>Basidiomycota</taxon>
        <taxon>Agaricomycotina</taxon>
        <taxon>Agaricomycetes</taxon>
        <taxon>Polyporales</taxon>
        <taxon>Gelatoporiaceae</taxon>
        <taxon>Gelatoporia</taxon>
    </lineage>
</organism>
<dbReference type="Proteomes" id="UP000016930">
    <property type="component" value="Unassembled WGS sequence"/>
</dbReference>
<gene>
    <name evidence="1" type="ORF">CERSUDRAFT_109996</name>
</gene>
<reference evidence="1 2" key="1">
    <citation type="journal article" date="2012" name="Proc. Natl. Acad. Sci. U.S.A.">
        <title>Comparative genomics of Ceriporiopsis subvermispora and Phanerochaete chrysosporium provide insight into selective ligninolysis.</title>
        <authorList>
            <person name="Fernandez-Fueyo E."/>
            <person name="Ruiz-Duenas F.J."/>
            <person name="Ferreira P."/>
            <person name="Floudas D."/>
            <person name="Hibbett D.S."/>
            <person name="Canessa P."/>
            <person name="Larrondo L.F."/>
            <person name="James T.Y."/>
            <person name="Seelenfreund D."/>
            <person name="Lobos S."/>
            <person name="Polanco R."/>
            <person name="Tello M."/>
            <person name="Honda Y."/>
            <person name="Watanabe T."/>
            <person name="Watanabe T."/>
            <person name="Ryu J.S."/>
            <person name="Kubicek C.P."/>
            <person name="Schmoll M."/>
            <person name="Gaskell J."/>
            <person name="Hammel K.E."/>
            <person name="St John F.J."/>
            <person name="Vanden Wymelenberg A."/>
            <person name="Sabat G."/>
            <person name="Splinter BonDurant S."/>
            <person name="Syed K."/>
            <person name="Yadav J.S."/>
            <person name="Doddapaneni H."/>
            <person name="Subramanian V."/>
            <person name="Lavin J.L."/>
            <person name="Oguiza J.A."/>
            <person name="Perez G."/>
            <person name="Pisabarro A.G."/>
            <person name="Ramirez L."/>
            <person name="Santoyo F."/>
            <person name="Master E."/>
            <person name="Coutinho P.M."/>
            <person name="Henrissat B."/>
            <person name="Lombard V."/>
            <person name="Magnuson J.K."/>
            <person name="Kuees U."/>
            <person name="Hori C."/>
            <person name="Igarashi K."/>
            <person name="Samejima M."/>
            <person name="Held B.W."/>
            <person name="Barry K.W."/>
            <person name="LaButti K.M."/>
            <person name="Lapidus A."/>
            <person name="Lindquist E.A."/>
            <person name="Lucas S.M."/>
            <person name="Riley R."/>
            <person name="Salamov A.A."/>
            <person name="Hoffmeister D."/>
            <person name="Schwenk D."/>
            <person name="Hadar Y."/>
            <person name="Yarden O."/>
            <person name="de Vries R.P."/>
            <person name="Wiebenga A."/>
            <person name="Stenlid J."/>
            <person name="Eastwood D."/>
            <person name="Grigoriev I.V."/>
            <person name="Berka R.M."/>
            <person name="Blanchette R.A."/>
            <person name="Kersten P."/>
            <person name="Martinez A.T."/>
            <person name="Vicuna R."/>
            <person name="Cullen D."/>
        </authorList>
    </citation>
    <scope>NUCLEOTIDE SEQUENCE [LARGE SCALE GENOMIC DNA]</scope>
    <source>
        <strain evidence="1 2">B</strain>
    </source>
</reference>
<accession>M2RAH7</accession>
<evidence type="ECO:0000313" key="2">
    <source>
        <dbReference type="Proteomes" id="UP000016930"/>
    </source>
</evidence>
<proteinExistence type="predicted"/>